<keyword evidence="1" id="KW-0472">Membrane</keyword>
<proteinExistence type="predicted"/>
<accession>A0A7M4C8T2</accession>
<evidence type="ECO:0000313" key="2">
    <source>
        <dbReference type="EMBL" id="QNV12011.1"/>
    </source>
</evidence>
<keyword evidence="1" id="KW-0812">Transmembrane</keyword>
<organism evidence="2">
    <name type="scientific">Galba truncatula</name>
    <dbReference type="NCBI Taxonomy" id="401862"/>
    <lineage>
        <taxon>Eukaryota</taxon>
        <taxon>Metazoa</taxon>
        <taxon>Spiralia</taxon>
        <taxon>Lophotrochozoa</taxon>
        <taxon>Mollusca</taxon>
        <taxon>Gastropoda</taxon>
        <taxon>Heterobranchia</taxon>
        <taxon>Euthyneura</taxon>
        <taxon>Panpulmonata</taxon>
        <taxon>Hygrophila</taxon>
        <taxon>Lymnaeoidea</taxon>
        <taxon>Lymnaeidae</taxon>
        <taxon>Galba</taxon>
    </lineage>
</organism>
<feature type="transmembrane region" description="Helical" evidence="1">
    <location>
        <begin position="6"/>
        <end position="27"/>
    </location>
</feature>
<name>A0A7M4C8T2_9GAST</name>
<dbReference type="EMBL" id="MT862422">
    <property type="protein sequence ID" value="QNV12011.1"/>
    <property type="molecule type" value="Genomic_DNA"/>
</dbReference>
<keyword evidence="2" id="KW-0496">Mitochondrion</keyword>
<geneLocation type="mitochondrion" evidence="2"/>
<dbReference type="AlphaFoldDB" id="A0A7M4C8T2"/>
<reference evidence="2" key="1">
    <citation type="submission" date="2020-08" db="EMBL/GenBank/DDBJ databases">
        <title>DNAmark Project.</title>
        <authorList>
            <person name="Leerhoei F."/>
        </authorList>
    </citation>
    <scope>NUCLEOTIDE SEQUENCE</scope>
    <source>
        <strain evidence="2">DM665</strain>
    </source>
</reference>
<keyword evidence="1" id="KW-1133">Transmembrane helix</keyword>
<sequence length="50" mass="5707">MPQLSPSSGLMIFLGVFVCLYILFCLFSNTKSSFKSTTYKKNIIKSIDFF</sequence>
<protein>
    <submittedName>
        <fullName evidence="2">ATP synthase F0 subunit 8</fullName>
    </submittedName>
</protein>
<gene>
    <name evidence="2" type="primary">ATP8</name>
</gene>
<evidence type="ECO:0000256" key="1">
    <source>
        <dbReference type="SAM" id="Phobius"/>
    </source>
</evidence>